<dbReference type="AlphaFoldDB" id="A0A812D1Q3"/>
<feature type="transmembrane region" description="Helical" evidence="1">
    <location>
        <begin position="58"/>
        <end position="75"/>
    </location>
</feature>
<organism evidence="2 3">
    <name type="scientific">Acanthosepion pharaonis</name>
    <name type="common">Pharaoh cuttlefish</name>
    <name type="synonym">Sepia pharaonis</name>
    <dbReference type="NCBI Taxonomy" id="158019"/>
    <lineage>
        <taxon>Eukaryota</taxon>
        <taxon>Metazoa</taxon>
        <taxon>Spiralia</taxon>
        <taxon>Lophotrochozoa</taxon>
        <taxon>Mollusca</taxon>
        <taxon>Cephalopoda</taxon>
        <taxon>Coleoidea</taxon>
        <taxon>Decapodiformes</taxon>
        <taxon>Sepiida</taxon>
        <taxon>Sepiina</taxon>
        <taxon>Sepiidae</taxon>
        <taxon>Acanthosepion</taxon>
    </lineage>
</organism>
<evidence type="ECO:0000256" key="1">
    <source>
        <dbReference type="SAM" id="Phobius"/>
    </source>
</evidence>
<dbReference type="EMBL" id="CAHIKZ030002267">
    <property type="protein sequence ID" value="CAE1283930.1"/>
    <property type="molecule type" value="Genomic_DNA"/>
</dbReference>
<keyword evidence="3" id="KW-1185">Reference proteome</keyword>
<gene>
    <name evidence="2" type="ORF">SPHA_44339</name>
</gene>
<feature type="transmembrane region" description="Helical" evidence="1">
    <location>
        <begin position="96"/>
        <end position="117"/>
    </location>
</feature>
<keyword evidence="1" id="KW-0812">Transmembrane</keyword>
<evidence type="ECO:0000313" key="2">
    <source>
        <dbReference type="EMBL" id="CAE1283930.1"/>
    </source>
</evidence>
<keyword evidence="1" id="KW-0472">Membrane</keyword>
<sequence length="205" mass="22804">MDDDSAFLSLPSLSLSPLFSLSLLLSHFLSLCLSSSLPFPSLSFSLSFFHSLSHFLSPSHVLAFSLPVLLIHIKVHQTKVLGRCPRCFSNSSSISFLFPSFPLSSLFLSLSLSLTRLLSLPLSLSLLFPLLSLSRSLFISFSLPFISFFLLFLPLSFDRNSSPKITVSPPTRRLFALSSTRSPSGHHRWLPNLTAELYLIRQNVS</sequence>
<name>A0A812D1Q3_ACAPH</name>
<dbReference type="Proteomes" id="UP000597762">
    <property type="component" value="Unassembled WGS sequence"/>
</dbReference>
<evidence type="ECO:0000313" key="3">
    <source>
        <dbReference type="Proteomes" id="UP000597762"/>
    </source>
</evidence>
<reference evidence="2" key="1">
    <citation type="submission" date="2021-01" db="EMBL/GenBank/DDBJ databases">
        <authorList>
            <person name="Li R."/>
            <person name="Bekaert M."/>
        </authorList>
    </citation>
    <scope>NUCLEOTIDE SEQUENCE</scope>
    <source>
        <strain evidence="2">Farmed</strain>
    </source>
</reference>
<proteinExistence type="predicted"/>
<keyword evidence="1" id="KW-1133">Transmembrane helix</keyword>
<protein>
    <submittedName>
        <fullName evidence="2">Uncharacterized protein</fullName>
    </submittedName>
</protein>
<accession>A0A812D1Q3</accession>
<comment type="caution">
    <text evidence="2">The sequence shown here is derived from an EMBL/GenBank/DDBJ whole genome shotgun (WGS) entry which is preliminary data.</text>
</comment>
<feature type="transmembrane region" description="Helical" evidence="1">
    <location>
        <begin position="137"/>
        <end position="157"/>
    </location>
</feature>